<protein>
    <submittedName>
        <fullName evidence="1">Uncharacterized protein</fullName>
    </submittedName>
</protein>
<sequence length="96" mass="11128">MHHIEKKYQKTVLSNLKKISKQLIIIDVDDPRNSSVKSRLWNNYYVYLLGDQGNSFLTFSEFEKALDFEKSVSIRLKTGAIDTIKGKYFYASASDQ</sequence>
<evidence type="ECO:0000313" key="2">
    <source>
        <dbReference type="Proteomes" id="UP000177130"/>
    </source>
</evidence>
<dbReference type="EMBL" id="MHRK01000027">
    <property type="protein sequence ID" value="OHA23729.1"/>
    <property type="molecule type" value="Genomic_DNA"/>
</dbReference>
<dbReference type="Proteomes" id="UP000177130">
    <property type="component" value="Unassembled WGS sequence"/>
</dbReference>
<gene>
    <name evidence="1" type="ORF">A3C72_02365</name>
</gene>
<comment type="caution">
    <text evidence="1">The sequence shown here is derived from an EMBL/GenBank/DDBJ whole genome shotgun (WGS) entry which is preliminary data.</text>
</comment>
<name>A0A1G2MKN5_9BACT</name>
<dbReference type="AlphaFoldDB" id="A0A1G2MKN5"/>
<reference evidence="1 2" key="1">
    <citation type="journal article" date="2016" name="Nat. Commun.">
        <title>Thousands of microbial genomes shed light on interconnected biogeochemical processes in an aquifer system.</title>
        <authorList>
            <person name="Anantharaman K."/>
            <person name="Brown C.T."/>
            <person name="Hug L.A."/>
            <person name="Sharon I."/>
            <person name="Castelle C.J."/>
            <person name="Probst A.J."/>
            <person name="Thomas B.C."/>
            <person name="Singh A."/>
            <person name="Wilkins M.J."/>
            <person name="Karaoz U."/>
            <person name="Brodie E.L."/>
            <person name="Williams K.H."/>
            <person name="Hubbard S.S."/>
            <person name="Banfield J.F."/>
        </authorList>
    </citation>
    <scope>NUCLEOTIDE SEQUENCE [LARGE SCALE GENOMIC DNA]</scope>
</reference>
<organism evidence="1 2">
    <name type="scientific">Candidatus Taylorbacteria bacterium RIFCSPHIGHO2_02_FULL_43_32b</name>
    <dbReference type="NCBI Taxonomy" id="1802306"/>
    <lineage>
        <taxon>Bacteria</taxon>
        <taxon>Candidatus Tayloriibacteriota</taxon>
    </lineage>
</organism>
<evidence type="ECO:0000313" key="1">
    <source>
        <dbReference type="EMBL" id="OHA23729.1"/>
    </source>
</evidence>
<proteinExistence type="predicted"/>
<accession>A0A1G2MKN5</accession>